<keyword evidence="3" id="KW-1185">Reference proteome</keyword>
<evidence type="ECO:0000313" key="2">
    <source>
        <dbReference type="EMBL" id="MCT7377103.1"/>
    </source>
</evidence>
<dbReference type="InterPro" id="IPR018389">
    <property type="entry name" value="DctP_fam"/>
</dbReference>
<evidence type="ECO:0000313" key="3">
    <source>
        <dbReference type="Proteomes" id="UP001320831"/>
    </source>
</evidence>
<proteinExistence type="predicted"/>
<dbReference type="PANTHER" id="PTHR33376:SF15">
    <property type="entry name" value="BLL6794 PROTEIN"/>
    <property type="match status" value="1"/>
</dbReference>
<dbReference type="Proteomes" id="UP001320831">
    <property type="component" value="Unassembled WGS sequence"/>
</dbReference>
<keyword evidence="1" id="KW-0732">Signal</keyword>
<dbReference type="Pfam" id="PF03480">
    <property type="entry name" value="DctP"/>
    <property type="match status" value="1"/>
</dbReference>
<name>A0ABT2LUP9_9HYPH</name>
<comment type="caution">
    <text evidence="2">The sequence shown here is derived from an EMBL/GenBank/DDBJ whole genome shotgun (WGS) entry which is preliminary data.</text>
</comment>
<evidence type="ECO:0000256" key="1">
    <source>
        <dbReference type="ARBA" id="ARBA00022729"/>
    </source>
</evidence>
<accession>A0ABT2LUP9</accession>
<protein>
    <submittedName>
        <fullName evidence="2">TRAP transporter substrate-binding protein</fullName>
    </submittedName>
</protein>
<dbReference type="InterPro" id="IPR038404">
    <property type="entry name" value="TRAP_DctP_sf"/>
</dbReference>
<dbReference type="EMBL" id="JAOCZP010000006">
    <property type="protein sequence ID" value="MCT7377103.1"/>
    <property type="molecule type" value="Genomic_DNA"/>
</dbReference>
<dbReference type="Gene3D" id="3.40.190.170">
    <property type="entry name" value="Bacterial extracellular solute-binding protein, family 7"/>
    <property type="match status" value="1"/>
</dbReference>
<dbReference type="NCBIfam" id="NF037995">
    <property type="entry name" value="TRAP_S1"/>
    <property type="match status" value="1"/>
</dbReference>
<dbReference type="CDD" id="cd13665">
    <property type="entry name" value="PBP2_TRAP_Dctp3_4"/>
    <property type="match status" value="1"/>
</dbReference>
<dbReference type="RefSeq" id="WP_260905468.1">
    <property type="nucleotide sequence ID" value="NZ_JAOCZP010000006.1"/>
</dbReference>
<dbReference type="PANTHER" id="PTHR33376">
    <property type="match status" value="1"/>
</dbReference>
<sequence>MTDKRRSITRRHTLGLIGGALAAPAYIRDLHAAEVTMRLSHMLPPVSPMHSQVLEPWAKEIGEKSEGRIDVQIFPAMQLGGKPPQLADQVRDGIADIAWTLVVYTPGRFPLSETGSLPFMVTTAEKTSVALHKFMEEMGMDEYKGVKPLAFHAHAPGKFHMREQAIEKAEDMKSLKIRAPNETFGKALEILGAEPVFFPVTEMAVGLANGVIDGTLLPYEVVPVFKLQELTSVHSAAAPVGRGFYSNTFNVLMNERVYEGLPDDLRAVVDDHSGVEFARRIGANFDAFEEVGRKLCEEQGNTFVEVPASEVENWRERVQPVIDDWIAMLNDKGIDGAHAVERLNALIDAEST</sequence>
<organism evidence="2 3">
    <name type="scientific">Chelativorans salis</name>
    <dbReference type="NCBI Taxonomy" id="2978478"/>
    <lineage>
        <taxon>Bacteria</taxon>
        <taxon>Pseudomonadati</taxon>
        <taxon>Pseudomonadota</taxon>
        <taxon>Alphaproteobacteria</taxon>
        <taxon>Hyphomicrobiales</taxon>
        <taxon>Phyllobacteriaceae</taxon>
        <taxon>Chelativorans</taxon>
    </lineage>
</organism>
<reference evidence="2 3" key="1">
    <citation type="submission" date="2022-09" db="EMBL/GenBank/DDBJ databases">
        <title>Chelativorans salina sp. nov., a novel slightly halophilic bacterium isolated from a saline lake sediment enrichment.</title>
        <authorList>
            <person name="Gao L."/>
            <person name="Fang B.-Z."/>
            <person name="Li W.-J."/>
        </authorList>
    </citation>
    <scope>NUCLEOTIDE SEQUENCE [LARGE SCALE GENOMIC DNA]</scope>
    <source>
        <strain evidence="2 3">EGI FJ00035</strain>
    </source>
</reference>
<gene>
    <name evidence="2" type="ORF">N5A92_18970</name>
</gene>